<gene>
    <name evidence="2" type="ORF">B7P43_G18418</name>
</gene>
<name>A0A2J7QNK4_9NEOP</name>
<evidence type="ECO:0000313" key="2">
    <source>
        <dbReference type="EMBL" id="PNF30172.1"/>
    </source>
</evidence>
<evidence type="ECO:0000256" key="1">
    <source>
        <dbReference type="SAM" id="SignalP"/>
    </source>
</evidence>
<dbReference type="EMBL" id="NEVH01012952">
    <property type="protein sequence ID" value="PNF30172.1"/>
    <property type="molecule type" value="Genomic_DNA"/>
</dbReference>
<dbReference type="Proteomes" id="UP000235965">
    <property type="component" value="Unassembled WGS sequence"/>
</dbReference>
<comment type="caution">
    <text evidence="2">The sequence shown here is derived from an EMBL/GenBank/DDBJ whole genome shotgun (WGS) entry which is preliminary data.</text>
</comment>
<organism evidence="2 3">
    <name type="scientific">Cryptotermes secundus</name>
    <dbReference type="NCBI Taxonomy" id="105785"/>
    <lineage>
        <taxon>Eukaryota</taxon>
        <taxon>Metazoa</taxon>
        <taxon>Ecdysozoa</taxon>
        <taxon>Arthropoda</taxon>
        <taxon>Hexapoda</taxon>
        <taxon>Insecta</taxon>
        <taxon>Pterygota</taxon>
        <taxon>Neoptera</taxon>
        <taxon>Polyneoptera</taxon>
        <taxon>Dictyoptera</taxon>
        <taxon>Blattodea</taxon>
        <taxon>Blattoidea</taxon>
        <taxon>Termitoidae</taxon>
        <taxon>Kalotermitidae</taxon>
        <taxon>Cryptotermitinae</taxon>
        <taxon>Cryptotermes</taxon>
    </lineage>
</organism>
<dbReference type="InParanoid" id="A0A2J7QNK4"/>
<keyword evidence="1" id="KW-0732">Signal</keyword>
<feature type="chain" id="PRO_5014453662" evidence="1">
    <location>
        <begin position="22"/>
        <end position="333"/>
    </location>
</feature>
<evidence type="ECO:0000313" key="3">
    <source>
        <dbReference type="Proteomes" id="UP000235965"/>
    </source>
</evidence>
<keyword evidence="3" id="KW-1185">Reference proteome</keyword>
<dbReference type="AlphaFoldDB" id="A0A2J7QNK4"/>
<feature type="signal peptide" evidence="1">
    <location>
        <begin position="1"/>
        <end position="21"/>
    </location>
</feature>
<sequence>MNQIHPLHLIVPFCLLSVSLSLCGLNRSPSWPVWMPQLPPILSPTTHREVPTSRTTFVMDTSWSRFLSCKSPMTSRSKQNNVGDSSLRSLISPSLADVFLKLPPPAFYANYSSASGTVTPSITAYIPPGTPLHFPPWGSPLLTPGHDWTVIFCDNFLLLCGWYLCCTCFGSQLYKCKYVLGNQPRPYRVKVLHFVDCVFLHHQCLMIQAETVSKMSDLYCEMSSTINSIQGVQLLEICVYYSRNSSSESELSETGSLDRAMTTLERRRKAAIEGAPQAPVEVTRLFPESVIDEILRSVNLEEDESGTSTITSSWKDGGFLSLFNCFNVNKIIA</sequence>
<protein>
    <submittedName>
        <fullName evidence="2">Uncharacterized protein</fullName>
    </submittedName>
</protein>
<proteinExistence type="predicted"/>
<reference evidence="2 3" key="1">
    <citation type="submission" date="2017-12" db="EMBL/GenBank/DDBJ databases">
        <title>Hemimetabolous genomes reveal molecular basis of termite eusociality.</title>
        <authorList>
            <person name="Harrison M.C."/>
            <person name="Jongepier E."/>
            <person name="Robertson H.M."/>
            <person name="Arning N."/>
            <person name="Bitard-Feildel T."/>
            <person name="Chao H."/>
            <person name="Childers C.P."/>
            <person name="Dinh H."/>
            <person name="Doddapaneni H."/>
            <person name="Dugan S."/>
            <person name="Gowin J."/>
            <person name="Greiner C."/>
            <person name="Han Y."/>
            <person name="Hu H."/>
            <person name="Hughes D.S.T."/>
            <person name="Huylmans A.-K."/>
            <person name="Kemena C."/>
            <person name="Kremer L.P.M."/>
            <person name="Lee S.L."/>
            <person name="Lopez-Ezquerra A."/>
            <person name="Mallet L."/>
            <person name="Monroy-Kuhn J.M."/>
            <person name="Moser A."/>
            <person name="Murali S.C."/>
            <person name="Muzny D.M."/>
            <person name="Otani S."/>
            <person name="Piulachs M.-D."/>
            <person name="Poelchau M."/>
            <person name="Qu J."/>
            <person name="Schaub F."/>
            <person name="Wada-Katsumata A."/>
            <person name="Worley K.C."/>
            <person name="Xie Q."/>
            <person name="Ylla G."/>
            <person name="Poulsen M."/>
            <person name="Gibbs R.A."/>
            <person name="Schal C."/>
            <person name="Richards S."/>
            <person name="Belles X."/>
            <person name="Korb J."/>
            <person name="Bornberg-Bauer E."/>
        </authorList>
    </citation>
    <scope>NUCLEOTIDE SEQUENCE [LARGE SCALE GENOMIC DNA]</scope>
    <source>
        <tissue evidence="2">Whole body</tissue>
    </source>
</reference>
<accession>A0A2J7QNK4</accession>